<sequence length="81" mass="9783">MEFKFEIEIESSKLTLDKYFKIVMKMREYTKEKVTYMDGNDYIFTSFGLWYYSGDSKIEPCITLYCNDNKDLLVNLIKNYI</sequence>
<dbReference type="Proteomes" id="UP000033115">
    <property type="component" value="Chromosome"/>
</dbReference>
<organism evidence="1 2">
    <name type="scientific">Clostridium scatologenes</name>
    <dbReference type="NCBI Taxonomy" id="1548"/>
    <lineage>
        <taxon>Bacteria</taxon>
        <taxon>Bacillati</taxon>
        <taxon>Bacillota</taxon>
        <taxon>Clostridia</taxon>
        <taxon>Eubacteriales</taxon>
        <taxon>Clostridiaceae</taxon>
        <taxon>Clostridium</taxon>
    </lineage>
</organism>
<name>A0A0E3M894_CLOSL</name>
<keyword evidence="2" id="KW-1185">Reference proteome</keyword>
<dbReference type="EMBL" id="CP009933">
    <property type="protein sequence ID" value="AKA68522.1"/>
    <property type="molecule type" value="Genomic_DNA"/>
</dbReference>
<evidence type="ECO:0000313" key="1">
    <source>
        <dbReference type="EMBL" id="AKA68522.1"/>
    </source>
</evidence>
<evidence type="ECO:0000313" key="2">
    <source>
        <dbReference type="Proteomes" id="UP000033115"/>
    </source>
</evidence>
<gene>
    <name evidence="1" type="ORF">CSCA_1397</name>
</gene>
<reference evidence="1 2" key="1">
    <citation type="journal article" date="2015" name="J. Biotechnol.">
        <title>Complete genome sequence of a malodorant-producing acetogen, Clostridium scatologenes ATCC 25775(T).</title>
        <authorList>
            <person name="Zhu Z."/>
            <person name="Guo T."/>
            <person name="Zheng H."/>
            <person name="Song T."/>
            <person name="Ouyang P."/>
            <person name="Xie J."/>
        </authorList>
    </citation>
    <scope>NUCLEOTIDE SEQUENCE [LARGE SCALE GENOMIC DNA]</scope>
    <source>
        <strain evidence="1 2">ATCC 25775</strain>
    </source>
</reference>
<dbReference type="RefSeq" id="WP_029159953.1">
    <property type="nucleotide sequence ID" value="NZ_CP009933.1"/>
</dbReference>
<proteinExistence type="predicted"/>
<dbReference type="STRING" id="1548.CSCA_1397"/>
<dbReference type="AlphaFoldDB" id="A0A0E3M894"/>
<accession>A0A0E3M894</accession>
<dbReference type="HOGENOM" id="CLU_2567867_0_0_9"/>
<protein>
    <submittedName>
        <fullName evidence="1">Uncharacterized protein</fullName>
    </submittedName>
</protein>
<dbReference type="KEGG" id="csq:CSCA_1397"/>